<feature type="region of interest" description="Disordered" evidence="1">
    <location>
        <begin position="205"/>
        <end position="297"/>
    </location>
</feature>
<name>G0P0C8_CAEBE</name>
<feature type="compositionally biased region" description="Basic residues" evidence="1">
    <location>
        <begin position="258"/>
        <end position="267"/>
    </location>
</feature>
<evidence type="ECO:0000313" key="2">
    <source>
        <dbReference type="EMBL" id="EGT41692.1"/>
    </source>
</evidence>
<feature type="compositionally biased region" description="Basic and acidic residues" evidence="1">
    <location>
        <begin position="271"/>
        <end position="297"/>
    </location>
</feature>
<keyword evidence="3" id="KW-1185">Reference proteome</keyword>
<proteinExistence type="predicted"/>
<sequence length="297" mass="34050">MMFSKRRCCWLLADFRRNTSARMTVTDGFCLTSSVCPNLSQFLPCPDTTNATEVPIISIKTKDIIIGELETKETVTNDKEEEEEAYDDKAAQPPAFNTRRIKEEMVDPDYEKSLNDLKIDWSEQLRIEIMAEDKKKKQAESHATVGMDLRDRADEEDDTEEMEDSNNNPPLNAQNILTQEELDAGFHEQMEIYNRLCDQNLLTGSSSSSGNELEPENVAASNENRIRRYSLRRAAKKTIKAEKNADRKGEPKKEKSTAKPKRAKKQSQKNEVPRVESRATRRSQTAEDEPRKLRSKK</sequence>
<feature type="compositionally biased region" description="Acidic residues" evidence="1">
    <location>
        <begin position="154"/>
        <end position="164"/>
    </location>
</feature>
<gene>
    <name evidence="2" type="ORF">CAEBREN_19400</name>
</gene>
<evidence type="ECO:0000256" key="1">
    <source>
        <dbReference type="SAM" id="MobiDB-lite"/>
    </source>
</evidence>
<evidence type="ECO:0000313" key="3">
    <source>
        <dbReference type="Proteomes" id="UP000008068"/>
    </source>
</evidence>
<reference evidence="3" key="1">
    <citation type="submission" date="2011-07" db="EMBL/GenBank/DDBJ databases">
        <authorList>
            <consortium name="Caenorhabditis brenneri Sequencing and Analysis Consortium"/>
            <person name="Wilson R.K."/>
        </authorList>
    </citation>
    <scope>NUCLEOTIDE SEQUENCE [LARGE SCALE GENOMIC DNA]</scope>
    <source>
        <strain evidence="3">PB2801</strain>
    </source>
</reference>
<dbReference type="AlphaFoldDB" id="G0P0C8"/>
<feature type="compositionally biased region" description="Basic and acidic residues" evidence="1">
    <location>
        <begin position="239"/>
        <end position="257"/>
    </location>
</feature>
<protein>
    <submittedName>
        <fullName evidence="2">Uncharacterized protein</fullName>
    </submittedName>
</protein>
<dbReference type="InParanoid" id="G0P0C8"/>
<dbReference type="HOGENOM" id="CLU_937597_0_0_1"/>
<dbReference type="EMBL" id="GL379998">
    <property type="protein sequence ID" value="EGT41692.1"/>
    <property type="molecule type" value="Genomic_DNA"/>
</dbReference>
<feature type="region of interest" description="Disordered" evidence="1">
    <location>
        <begin position="133"/>
        <end position="174"/>
    </location>
</feature>
<feature type="compositionally biased region" description="Basic residues" evidence="1">
    <location>
        <begin position="227"/>
        <end position="238"/>
    </location>
</feature>
<accession>G0P0C8</accession>
<dbReference type="Proteomes" id="UP000008068">
    <property type="component" value="Unassembled WGS sequence"/>
</dbReference>
<feature type="compositionally biased region" description="Polar residues" evidence="1">
    <location>
        <begin position="165"/>
        <end position="174"/>
    </location>
</feature>
<organism evidence="3">
    <name type="scientific">Caenorhabditis brenneri</name>
    <name type="common">Nematode worm</name>
    <dbReference type="NCBI Taxonomy" id="135651"/>
    <lineage>
        <taxon>Eukaryota</taxon>
        <taxon>Metazoa</taxon>
        <taxon>Ecdysozoa</taxon>
        <taxon>Nematoda</taxon>
        <taxon>Chromadorea</taxon>
        <taxon>Rhabditida</taxon>
        <taxon>Rhabditina</taxon>
        <taxon>Rhabditomorpha</taxon>
        <taxon>Rhabditoidea</taxon>
        <taxon>Rhabditidae</taxon>
        <taxon>Peloderinae</taxon>
        <taxon>Caenorhabditis</taxon>
    </lineage>
</organism>